<dbReference type="Proteomes" id="UP000317158">
    <property type="component" value="Unassembled WGS sequence"/>
</dbReference>
<gene>
    <name evidence="1" type="ORF">EF806_04480</name>
</gene>
<evidence type="ECO:0000313" key="1">
    <source>
        <dbReference type="EMBL" id="RZN64595.1"/>
    </source>
</evidence>
<evidence type="ECO:0000313" key="2">
    <source>
        <dbReference type="Proteomes" id="UP000317158"/>
    </source>
</evidence>
<protein>
    <recommendedName>
        <fullName evidence="3">Transposase DDE domain-containing protein</fullName>
    </recommendedName>
</protein>
<dbReference type="AlphaFoldDB" id="A0A520KS51"/>
<comment type="caution">
    <text evidence="1">The sequence shown here is derived from an EMBL/GenBank/DDBJ whole genome shotgun (WGS) entry which is preliminary data.</text>
</comment>
<name>A0A520KS51_METT2</name>
<dbReference type="EMBL" id="RXIF01000006">
    <property type="protein sequence ID" value="RZN64595.1"/>
    <property type="molecule type" value="Genomic_DNA"/>
</dbReference>
<organism evidence="1 2">
    <name type="scientific">Methanoliparum thermophilum</name>
    <dbReference type="NCBI Taxonomy" id="2491083"/>
    <lineage>
        <taxon>Archaea</taxon>
        <taxon>Methanobacteriati</taxon>
        <taxon>Methanobacteriota</taxon>
        <taxon>Candidatus Methanoliparia</taxon>
        <taxon>Candidatus Methanoliparales</taxon>
        <taxon>Candidatus Methanoliparaceae</taxon>
        <taxon>Candidatus Methanoliparum</taxon>
    </lineage>
</organism>
<accession>A0A520KS51</accession>
<evidence type="ECO:0008006" key="3">
    <source>
        <dbReference type="Google" id="ProtNLM"/>
    </source>
</evidence>
<sequence>MTGIGKSITISKKGRILLRSKLLRSWDRELEVMNREKKGRPFEFPLQFIQFLMIIHVIFNP</sequence>
<reference evidence="1 2" key="1">
    <citation type="journal article" date="2019" name="Nat. Microbiol.">
        <title>Wide diversity of methane and short-chain alkane metabolisms in uncultured archaea.</title>
        <authorList>
            <person name="Borrel G."/>
            <person name="Adam P.S."/>
            <person name="McKay L.J."/>
            <person name="Chen L.X."/>
            <person name="Sierra-Garcia I.N."/>
            <person name="Sieber C.M."/>
            <person name="Letourneur Q."/>
            <person name="Ghozlane A."/>
            <person name="Andersen G.L."/>
            <person name="Li W.J."/>
            <person name="Hallam S.J."/>
            <person name="Muyzer G."/>
            <person name="de Oliveira V.M."/>
            <person name="Inskeep W.P."/>
            <person name="Banfield J.F."/>
            <person name="Gribaldo S."/>
        </authorList>
    </citation>
    <scope>NUCLEOTIDE SEQUENCE [LARGE SCALE GENOMIC DNA]</scope>
    <source>
        <strain evidence="1">NM1a</strain>
    </source>
</reference>
<proteinExistence type="predicted"/>